<dbReference type="GO" id="GO:0003677">
    <property type="term" value="F:DNA binding"/>
    <property type="evidence" value="ECO:0007669"/>
    <property type="project" value="InterPro"/>
</dbReference>
<comment type="subunit">
    <text evidence="1">Interacts transiently with the RNA polymerase catalytic core formed by RpoA, RpoB, RpoC and RpoZ (2 alpha, 1 beta, 1 beta' and 1 omega subunit) to form the RNA polymerase holoenzyme that can initiate transcription.</text>
</comment>
<sequence length="296" mass="32871">MQKLYEQYRRLLFTLAYQLTGSAADAEDAVQDVFVKVHGIDPGHLNDPKAYLCKMVTNRCLDMLSSARKRRERYFGEWLPEPVPTVRNEPLEAALLGERLSYAMLVLLERLSPAERAAFVLREALGFDYPAIAELTGKNEANCRKLLSRAKGKLGMAPEESPRAEAADEAWVRRLLAALGQGDAEAVVSMLAEDVVLLSDGGGKAVAAVHPIETPDRVAKFLLGLMRKLPDYIGGVRFETRPVNGQTGLLVRSKEGIDTAVLLHVDGGKIRNLYFIRNPDKLERLSGEEQDFLKRP</sequence>
<accession>A0A927CSV1</accession>
<keyword evidence="5" id="KW-1185">Reference proteome</keyword>
<dbReference type="Gene3D" id="1.10.1740.10">
    <property type="match status" value="1"/>
</dbReference>
<dbReference type="InterPro" id="IPR052704">
    <property type="entry name" value="ECF_Sigma-70_Domain"/>
</dbReference>
<evidence type="ECO:0000259" key="2">
    <source>
        <dbReference type="Pfam" id="PF04542"/>
    </source>
</evidence>
<dbReference type="RefSeq" id="WP_190867868.1">
    <property type="nucleotide sequence ID" value="NZ_JACXIY010000061.1"/>
</dbReference>
<dbReference type="InterPro" id="IPR014284">
    <property type="entry name" value="RNA_pol_sigma-70_dom"/>
</dbReference>
<dbReference type="SUPFAM" id="SSF54427">
    <property type="entry name" value="NTF2-like"/>
    <property type="match status" value="1"/>
</dbReference>
<dbReference type="NCBIfam" id="NF007214">
    <property type="entry name" value="PRK09636.1"/>
    <property type="match status" value="1"/>
</dbReference>
<organism evidence="4 5">
    <name type="scientific">Paenibacillus arenilitoris</name>
    <dbReference type="NCBI Taxonomy" id="2772299"/>
    <lineage>
        <taxon>Bacteria</taxon>
        <taxon>Bacillati</taxon>
        <taxon>Bacillota</taxon>
        <taxon>Bacilli</taxon>
        <taxon>Bacillales</taxon>
        <taxon>Paenibacillaceae</taxon>
        <taxon>Paenibacillus</taxon>
    </lineage>
</organism>
<evidence type="ECO:0000256" key="1">
    <source>
        <dbReference type="ARBA" id="ARBA00011344"/>
    </source>
</evidence>
<dbReference type="InterPro" id="IPR013325">
    <property type="entry name" value="RNA_pol_sigma_r2"/>
</dbReference>
<dbReference type="NCBIfam" id="TIGR02937">
    <property type="entry name" value="sigma70-ECF"/>
    <property type="match status" value="1"/>
</dbReference>
<dbReference type="InterPro" id="IPR013324">
    <property type="entry name" value="RNA_pol_sigma_r3/r4-like"/>
</dbReference>
<dbReference type="Pfam" id="PF04542">
    <property type="entry name" value="Sigma70_r2"/>
    <property type="match status" value="1"/>
</dbReference>
<dbReference type="PANTHER" id="PTHR30173">
    <property type="entry name" value="SIGMA 19 FACTOR"/>
    <property type="match status" value="1"/>
</dbReference>
<dbReference type="GO" id="GO:0006352">
    <property type="term" value="P:DNA-templated transcription initiation"/>
    <property type="evidence" value="ECO:0007669"/>
    <property type="project" value="InterPro"/>
</dbReference>
<dbReference type="InterPro" id="IPR032710">
    <property type="entry name" value="NTF2-like_dom_sf"/>
</dbReference>
<protein>
    <submittedName>
        <fullName evidence="4">RNA polymerase sigma factor SigJ</fullName>
    </submittedName>
</protein>
<proteinExistence type="predicted"/>
<dbReference type="Gene3D" id="3.10.450.50">
    <property type="match status" value="1"/>
</dbReference>
<comment type="caution">
    <text evidence="4">The sequence shown here is derived from an EMBL/GenBank/DDBJ whole genome shotgun (WGS) entry which is preliminary data.</text>
</comment>
<dbReference type="EMBL" id="JACXIY010000061">
    <property type="protein sequence ID" value="MBD2872820.1"/>
    <property type="molecule type" value="Genomic_DNA"/>
</dbReference>
<dbReference type="InterPro" id="IPR036388">
    <property type="entry name" value="WH-like_DNA-bd_sf"/>
</dbReference>
<name>A0A927CSV1_9BACL</name>
<dbReference type="AlphaFoldDB" id="A0A927CSV1"/>
<feature type="domain" description="RNA polymerase sigma factor 70 region 4 type 2" evidence="3">
    <location>
        <begin position="104"/>
        <end position="154"/>
    </location>
</feature>
<dbReference type="GO" id="GO:0016987">
    <property type="term" value="F:sigma factor activity"/>
    <property type="evidence" value="ECO:0007669"/>
    <property type="project" value="InterPro"/>
</dbReference>
<dbReference type="Proteomes" id="UP000632125">
    <property type="component" value="Unassembled WGS sequence"/>
</dbReference>
<dbReference type="PANTHER" id="PTHR30173:SF36">
    <property type="entry name" value="ECF RNA POLYMERASE SIGMA FACTOR SIGJ"/>
    <property type="match status" value="1"/>
</dbReference>
<dbReference type="SUPFAM" id="SSF88659">
    <property type="entry name" value="Sigma3 and sigma4 domains of RNA polymerase sigma factors"/>
    <property type="match status" value="1"/>
</dbReference>
<gene>
    <name evidence="4" type="primary">sigJ</name>
    <name evidence="4" type="ORF">IDH41_30095</name>
</gene>
<evidence type="ECO:0000313" key="4">
    <source>
        <dbReference type="EMBL" id="MBD2872820.1"/>
    </source>
</evidence>
<dbReference type="SUPFAM" id="SSF88946">
    <property type="entry name" value="Sigma2 domain of RNA polymerase sigma factors"/>
    <property type="match status" value="1"/>
</dbReference>
<evidence type="ECO:0000313" key="5">
    <source>
        <dbReference type="Proteomes" id="UP000632125"/>
    </source>
</evidence>
<dbReference type="InterPro" id="IPR013249">
    <property type="entry name" value="RNA_pol_sigma70_r4_t2"/>
</dbReference>
<reference evidence="4" key="1">
    <citation type="submission" date="2020-09" db="EMBL/GenBank/DDBJ databases">
        <title>A novel bacterium of genus Paenibacillus, isolated from South China Sea.</title>
        <authorList>
            <person name="Huang H."/>
            <person name="Mo K."/>
            <person name="Hu Y."/>
        </authorList>
    </citation>
    <scope>NUCLEOTIDE SEQUENCE</scope>
    <source>
        <strain evidence="4">IB182493</strain>
    </source>
</reference>
<dbReference type="Gene3D" id="1.10.10.10">
    <property type="entry name" value="Winged helix-like DNA-binding domain superfamily/Winged helix DNA-binding domain"/>
    <property type="match status" value="1"/>
</dbReference>
<evidence type="ECO:0000259" key="3">
    <source>
        <dbReference type="Pfam" id="PF08281"/>
    </source>
</evidence>
<feature type="domain" description="RNA polymerase sigma-70 region 2" evidence="2">
    <location>
        <begin position="4"/>
        <end position="69"/>
    </location>
</feature>
<dbReference type="InterPro" id="IPR007627">
    <property type="entry name" value="RNA_pol_sigma70_r2"/>
</dbReference>
<dbReference type="Pfam" id="PF08281">
    <property type="entry name" value="Sigma70_r4_2"/>
    <property type="match status" value="1"/>
</dbReference>